<dbReference type="PROSITE" id="PS50071">
    <property type="entry name" value="HOMEOBOX_2"/>
    <property type="match status" value="1"/>
</dbReference>
<evidence type="ECO:0000313" key="9">
    <source>
        <dbReference type="Proteomes" id="UP000095284"/>
    </source>
</evidence>
<keyword evidence="5 6" id="KW-0539">Nucleus</keyword>
<dbReference type="PROSITE" id="PS00027">
    <property type="entry name" value="HOMEOBOX_1"/>
    <property type="match status" value="1"/>
</dbReference>
<dbReference type="InterPro" id="IPR008422">
    <property type="entry name" value="KN_HD"/>
</dbReference>
<evidence type="ECO:0000256" key="1">
    <source>
        <dbReference type="ARBA" id="ARBA00004123"/>
    </source>
</evidence>
<dbReference type="Gene3D" id="1.10.10.60">
    <property type="entry name" value="Homeodomain-like"/>
    <property type="match status" value="1"/>
</dbReference>
<organism evidence="9 11">
    <name type="scientific">Bursaphelenchus xylophilus</name>
    <name type="common">Pinewood nematode worm</name>
    <name type="synonym">Aphelenchoides xylophilus</name>
    <dbReference type="NCBI Taxonomy" id="6326"/>
    <lineage>
        <taxon>Eukaryota</taxon>
        <taxon>Metazoa</taxon>
        <taxon>Ecdysozoa</taxon>
        <taxon>Nematoda</taxon>
        <taxon>Chromadorea</taxon>
        <taxon>Rhabditida</taxon>
        <taxon>Tylenchina</taxon>
        <taxon>Tylenchomorpha</taxon>
        <taxon>Aphelenchoidea</taxon>
        <taxon>Aphelenchoididae</taxon>
        <taxon>Bursaphelenchus</taxon>
    </lineage>
</organism>
<feature type="domain" description="Homeobox" evidence="7">
    <location>
        <begin position="191"/>
        <end position="254"/>
    </location>
</feature>
<evidence type="ECO:0000256" key="2">
    <source>
        <dbReference type="ARBA" id="ARBA00007601"/>
    </source>
</evidence>
<evidence type="ECO:0000256" key="6">
    <source>
        <dbReference type="PROSITE-ProRule" id="PRU00108"/>
    </source>
</evidence>
<dbReference type="Proteomes" id="UP000659654">
    <property type="component" value="Unassembled WGS sequence"/>
</dbReference>
<dbReference type="InterPro" id="IPR009057">
    <property type="entry name" value="Homeodomain-like_sf"/>
</dbReference>
<evidence type="ECO:0000313" key="8">
    <source>
        <dbReference type="EMBL" id="CAD5220733.1"/>
    </source>
</evidence>
<keyword evidence="4 6" id="KW-0371">Homeobox</keyword>
<evidence type="ECO:0000313" key="10">
    <source>
        <dbReference type="Proteomes" id="UP000659654"/>
    </source>
</evidence>
<dbReference type="InterPro" id="IPR005542">
    <property type="entry name" value="PBX_PBC_dom"/>
</dbReference>
<feature type="DNA-binding region" description="Homeobox" evidence="6">
    <location>
        <begin position="193"/>
        <end position="255"/>
    </location>
</feature>
<proteinExistence type="inferred from homology"/>
<reference evidence="8" key="2">
    <citation type="submission" date="2020-09" db="EMBL/GenBank/DDBJ databases">
        <authorList>
            <person name="Kikuchi T."/>
        </authorList>
    </citation>
    <scope>NUCLEOTIDE SEQUENCE</scope>
    <source>
        <strain evidence="8">Ka4C1</strain>
    </source>
</reference>
<dbReference type="GO" id="GO:0000981">
    <property type="term" value="F:DNA-binding transcription factor activity, RNA polymerase II-specific"/>
    <property type="evidence" value="ECO:0007669"/>
    <property type="project" value="InterPro"/>
</dbReference>
<evidence type="ECO:0000313" key="11">
    <source>
        <dbReference type="WBParaSite" id="BXY_1672000.1"/>
    </source>
</evidence>
<dbReference type="SMART" id="SM00389">
    <property type="entry name" value="HOX"/>
    <property type="match status" value="1"/>
</dbReference>
<comment type="similarity">
    <text evidence="2">Belongs to the TALE/PBX homeobox family.</text>
</comment>
<dbReference type="Pfam" id="PF03792">
    <property type="entry name" value="PBC"/>
    <property type="match status" value="1"/>
</dbReference>
<dbReference type="SUPFAM" id="SSF46689">
    <property type="entry name" value="Homeodomain-like"/>
    <property type="match status" value="1"/>
</dbReference>
<dbReference type="Proteomes" id="UP000582659">
    <property type="component" value="Unassembled WGS sequence"/>
</dbReference>
<dbReference type="InterPro" id="IPR050224">
    <property type="entry name" value="TALE_homeobox"/>
</dbReference>
<dbReference type="InterPro" id="IPR001356">
    <property type="entry name" value="HD"/>
</dbReference>
<name>A0A1I7SUJ8_BURXY</name>
<dbReference type="SMR" id="A0A1I7SUJ8"/>
<comment type="subcellular location">
    <subcellularLocation>
        <location evidence="1 6">Nucleus</location>
    </subcellularLocation>
</comment>
<evidence type="ECO:0000256" key="3">
    <source>
        <dbReference type="ARBA" id="ARBA00023125"/>
    </source>
</evidence>
<dbReference type="EMBL" id="CAJFDI010000003">
    <property type="protein sequence ID" value="CAD5220733.1"/>
    <property type="molecule type" value="Genomic_DNA"/>
</dbReference>
<keyword evidence="3 6" id="KW-0238">DNA-binding</keyword>
<dbReference type="InterPro" id="IPR017970">
    <property type="entry name" value="Homeobox_CS"/>
</dbReference>
<dbReference type="GO" id="GO:0005634">
    <property type="term" value="C:nucleus"/>
    <property type="evidence" value="ECO:0007669"/>
    <property type="project" value="UniProtKB-SubCell"/>
</dbReference>
<evidence type="ECO:0000256" key="5">
    <source>
        <dbReference type="ARBA" id="ARBA00023242"/>
    </source>
</evidence>
<dbReference type="OrthoDB" id="4187154at2759"/>
<keyword evidence="10" id="KW-1185">Reference proteome</keyword>
<dbReference type="Pfam" id="PF05920">
    <property type="entry name" value="Homeobox_KN"/>
    <property type="match status" value="1"/>
</dbReference>
<protein>
    <submittedName>
        <fullName evidence="8">(pine wood nematode) hypothetical protein</fullName>
    </submittedName>
    <submittedName>
        <fullName evidence="11">Homeobox domain-containing protein</fullName>
    </submittedName>
</protein>
<dbReference type="Proteomes" id="UP000095284">
    <property type="component" value="Unplaced"/>
</dbReference>
<reference evidence="11" key="1">
    <citation type="submission" date="2016-11" db="UniProtKB">
        <authorList>
            <consortium name="WormBaseParasite"/>
        </authorList>
    </citation>
    <scope>IDENTIFICATION</scope>
</reference>
<dbReference type="EMBL" id="CAJFCV020000003">
    <property type="protein sequence ID" value="CAG9107052.1"/>
    <property type="molecule type" value="Genomic_DNA"/>
</dbReference>
<sequence>MRGLVGEDPPLFQPVNRKSNCLEDLLDSLWRQSVDDDVDERVNEEVVNSNYFLALRSVLEDRKRELSLRFMSFEWAKLEDQNKSLKKSTEDCLEAISNIEKDISNDSIRVVHDYLQHARQELPQHTENIAEEVWSYQSSVEQILQKHSRIRPITPQDVEHAKKNLKLKQLSYGNQLLNDFCNFALLSSTFFLRKQKRRNFPKKATKILNQYFEEHMDEPYPSETTKQELADLCGVTVGQVSNWFGNKRIRFKKALEKRERVEFHQ</sequence>
<evidence type="ECO:0000256" key="4">
    <source>
        <dbReference type="ARBA" id="ARBA00023155"/>
    </source>
</evidence>
<dbReference type="eggNOG" id="KOG0774">
    <property type="taxonomic scope" value="Eukaryota"/>
</dbReference>
<dbReference type="CDD" id="cd00086">
    <property type="entry name" value="homeodomain"/>
    <property type="match status" value="1"/>
</dbReference>
<evidence type="ECO:0000259" key="7">
    <source>
        <dbReference type="PROSITE" id="PS50071"/>
    </source>
</evidence>
<gene>
    <name evidence="8" type="ORF">BXYJ_LOCUS6326</name>
</gene>
<dbReference type="PANTHER" id="PTHR11850">
    <property type="entry name" value="HOMEOBOX PROTEIN TRANSCRIPTION FACTORS"/>
    <property type="match status" value="1"/>
</dbReference>
<dbReference type="GO" id="GO:0000987">
    <property type="term" value="F:cis-regulatory region sequence-specific DNA binding"/>
    <property type="evidence" value="ECO:0007669"/>
    <property type="project" value="UniProtKB-ARBA"/>
</dbReference>
<dbReference type="AlphaFoldDB" id="A0A1I7SUJ8"/>
<accession>A0A1I7SUJ8</accession>
<dbReference type="WBParaSite" id="BXY_1672000.1">
    <property type="protein sequence ID" value="BXY_1672000.1"/>
    <property type="gene ID" value="BXY_1672000"/>
</dbReference>